<evidence type="ECO:0000313" key="2">
    <source>
        <dbReference type="Proteomes" id="UP000559256"/>
    </source>
</evidence>
<reference evidence="1 2" key="1">
    <citation type="journal article" date="2020" name="ISME J.">
        <title>Uncovering the hidden diversity of litter-decomposition mechanisms in mushroom-forming fungi.</title>
        <authorList>
            <person name="Floudas D."/>
            <person name="Bentzer J."/>
            <person name="Ahren D."/>
            <person name="Johansson T."/>
            <person name="Persson P."/>
            <person name="Tunlid A."/>
        </authorList>
    </citation>
    <scope>NUCLEOTIDE SEQUENCE [LARGE SCALE GENOMIC DNA]</scope>
    <source>
        <strain evidence="1 2">CBS 291.85</strain>
    </source>
</reference>
<organism evidence="1 2">
    <name type="scientific">Tetrapyrgos nigripes</name>
    <dbReference type="NCBI Taxonomy" id="182062"/>
    <lineage>
        <taxon>Eukaryota</taxon>
        <taxon>Fungi</taxon>
        <taxon>Dikarya</taxon>
        <taxon>Basidiomycota</taxon>
        <taxon>Agaricomycotina</taxon>
        <taxon>Agaricomycetes</taxon>
        <taxon>Agaricomycetidae</taxon>
        <taxon>Agaricales</taxon>
        <taxon>Marasmiineae</taxon>
        <taxon>Marasmiaceae</taxon>
        <taxon>Tetrapyrgos</taxon>
    </lineage>
</organism>
<dbReference type="Proteomes" id="UP000559256">
    <property type="component" value="Unassembled WGS sequence"/>
</dbReference>
<sequence>MYKPVVAANPIVQAVEPFSTSLGIPICNADTPHLEGTDGLFFADPGKLYLLTTRHVLFHPDNEPNELYKYREDSGQPRRKVLLLGEAAFKDRLKAIESETGGKQIIIDQFNRRLNDADEMENKEDAEMEREMVLPLLEQAKNAIESSRSSSLMSLENGRTRRSVSSATSFCPRSSVSTMGTTASLIIWAVVEIDSSMIDRFSFVGNVIDLGTSIPVDELTTSMYPRLSNPTLFNYPENRLLKFHGLSQTRRCTSLTQRPKTRDQDDDPVTMVLQNGCTSKLTIGPLNTIRSATREYFQGKAAAISKEVAVLSRTSKSKPFSKCGDSDQRYGSSCWNNHWRRRNY</sequence>
<accession>A0A8H5D4E5</accession>
<proteinExistence type="predicted"/>
<dbReference type="OrthoDB" id="5424209at2759"/>
<evidence type="ECO:0000313" key="1">
    <source>
        <dbReference type="EMBL" id="KAF5352042.1"/>
    </source>
</evidence>
<dbReference type="AlphaFoldDB" id="A0A8H5D4E5"/>
<protein>
    <submittedName>
        <fullName evidence="1">Uncharacterized protein</fullName>
    </submittedName>
</protein>
<gene>
    <name evidence="1" type="ORF">D9758_009431</name>
</gene>
<dbReference type="EMBL" id="JAACJM010000068">
    <property type="protein sequence ID" value="KAF5352042.1"/>
    <property type="molecule type" value="Genomic_DNA"/>
</dbReference>
<comment type="caution">
    <text evidence="1">The sequence shown here is derived from an EMBL/GenBank/DDBJ whole genome shotgun (WGS) entry which is preliminary data.</text>
</comment>
<keyword evidence="2" id="KW-1185">Reference proteome</keyword>
<name>A0A8H5D4E5_9AGAR</name>